<dbReference type="CDD" id="cd16260">
    <property type="entry name" value="EF4_III"/>
    <property type="match status" value="1"/>
</dbReference>
<name>A0A562NWG7_9RHOB</name>
<keyword evidence="3 12" id="KW-0547">Nucleotide-binding</keyword>
<organism evidence="14 15">
    <name type="scientific">Paracoccus sulfuroxidans</name>
    <dbReference type="NCBI Taxonomy" id="384678"/>
    <lineage>
        <taxon>Bacteria</taxon>
        <taxon>Pseudomonadati</taxon>
        <taxon>Pseudomonadota</taxon>
        <taxon>Alphaproteobacteria</taxon>
        <taxon>Rhodobacterales</taxon>
        <taxon>Paracoccaceae</taxon>
        <taxon>Paracoccus</taxon>
    </lineage>
</organism>
<feature type="domain" description="Tr-type G" evidence="13">
    <location>
        <begin position="5"/>
        <end position="187"/>
    </location>
</feature>
<dbReference type="RefSeq" id="WP_145397090.1">
    <property type="nucleotide sequence ID" value="NZ_VLKU01000003.1"/>
</dbReference>
<evidence type="ECO:0000256" key="7">
    <source>
        <dbReference type="ARBA" id="ARBA00023136"/>
    </source>
</evidence>
<dbReference type="Proteomes" id="UP000316225">
    <property type="component" value="Unassembled WGS sequence"/>
</dbReference>
<comment type="subcellular location">
    <subcellularLocation>
        <location evidence="12">Cell membrane</location>
        <topology evidence="12">Peripheral membrane protein</topology>
        <orientation evidence="12">Cytoplasmic side</orientation>
    </subcellularLocation>
</comment>
<dbReference type="PANTHER" id="PTHR43512">
    <property type="entry name" value="TRANSLATION FACTOR GUF1-RELATED"/>
    <property type="match status" value="1"/>
</dbReference>
<dbReference type="GO" id="GO:0045727">
    <property type="term" value="P:positive regulation of translation"/>
    <property type="evidence" value="ECO:0007669"/>
    <property type="project" value="UniProtKB-UniRule"/>
</dbReference>
<dbReference type="SUPFAM" id="SSF52540">
    <property type="entry name" value="P-loop containing nucleoside triphosphate hydrolases"/>
    <property type="match status" value="1"/>
</dbReference>
<dbReference type="Pfam" id="PF06421">
    <property type="entry name" value="LepA_C"/>
    <property type="match status" value="1"/>
</dbReference>
<evidence type="ECO:0000313" key="14">
    <source>
        <dbReference type="EMBL" id="TWI36046.1"/>
    </source>
</evidence>
<dbReference type="Gene3D" id="2.40.30.10">
    <property type="entry name" value="Translation factors"/>
    <property type="match status" value="1"/>
</dbReference>
<dbReference type="Gene3D" id="3.40.50.300">
    <property type="entry name" value="P-loop containing nucleotide triphosphate hydrolases"/>
    <property type="match status" value="1"/>
</dbReference>
<dbReference type="InterPro" id="IPR035647">
    <property type="entry name" value="EFG_III/V"/>
</dbReference>
<dbReference type="Pfam" id="PF14492">
    <property type="entry name" value="EFG_III"/>
    <property type="match status" value="1"/>
</dbReference>
<evidence type="ECO:0000259" key="13">
    <source>
        <dbReference type="PROSITE" id="PS51722"/>
    </source>
</evidence>
<evidence type="ECO:0000256" key="9">
    <source>
        <dbReference type="ARBA" id="ARBA00057626"/>
    </source>
</evidence>
<dbReference type="Pfam" id="PF00009">
    <property type="entry name" value="GTP_EFTU"/>
    <property type="match status" value="1"/>
</dbReference>
<sequence length="599" mass="66807">MTDLDLIRNFSIVAHIDHGKSTLADRLIQMTGTVAERDMKSQMLDSMDIERERGITIKANTVRIEYPAKDGKKYILNLIDTPGHVDFAYEVSRSMRAVEGSLLVVDASQGVEAQTLANVYQAIDAGHEIVPVLNKIDLPAAEPARVKENIEDVIGIDAQDAIEISAKTGLGIPDVLEAIVTRLPAPKGDRNAPLKAMLVDSWYDSYLGVVVMIRVMDGVIKKGERIKMMQTGAIYGIDKLAVLKPAMVDIAELGPGEIGVFTASIKQVRDTRVGDTITHEKKGTDTPLPGFKPAQPVVFCGLFPVDANDFEALREAIEKLALNDASFSYEMETSAALGFGFRCGFLGLLHLEVIRDRLEREYDLDLITTAPSVVFKLHMKDGEVRDLHNPADMPDLTYVDHIEEPRIKATIMVPDEYLGDVLKLCQDRRGIQMDLTYAGNRAMVVYDLPLAEVVFDFYDRLKSVTKGYASFDYQISEYREDFLVKMSILVNDEPVDALSIMVHRDRAESRGRVMVEKLKELIPRHMFKIPIQAAIGSRVIARETLSAMRKDVTAKCYGGDATRKKKLLEKQKAGKKKMRQFGKVEIPQTAFIQALKMDN</sequence>
<dbReference type="FunFam" id="3.40.50.300:FF:000078">
    <property type="entry name" value="Elongation factor 4"/>
    <property type="match status" value="1"/>
</dbReference>
<dbReference type="NCBIfam" id="TIGR01393">
    <property type="entry name" value="lepA"/>
    <property type="match status" value="1"/>
</dbReference>
<dbReference type="CDD" id="cd01890">
    <property type="entry name" value="LepA"/>
    <property type="match status" value="1"/>
</dbReference>
<dbReference type="FunFam" id="3.30.70.870:FF:000004">
    <property type="entry name" value="Translation factor GUF1, mitochondrial"/>
    <property type="match status" value="1"/>
</dbReference>
<dbReference type="InterPro" id="IPR000640">
    <property type="entry name" value="EFG_V-like"/>
</dbReference>
<dbReference type="Gene3D" id="3.30.70.870">
    <property type="entry name" value="Elongation Factor G (Translational Gtpase), domain 3"/>
    <property type="match status" value="1"/>
</dbReference>
<dbReference type="InterPro" id="IPR035654">
    <property type="entry name" value="LepA_IV"/>
</dbReference>
<dbReference type="InterPro" id="IPR031157">
    <property type="entry name" value="G_TR_CS"/>
</dbReference>
<keyword evidence="7 12" id="KW-0472">Membrane</keyword>
<comment type="similarity">
    <text evidence="10">Belongs to the GTP-binding elongation factor family. LepA subfamily.</text>
</comment>
<comment type="catalytic activity">
    <reaction evidence="8 12">
        <text>GTP + H2O = GDP + phosphate + H(+)</text>
        <dbReference type="Rhea" id="RHEA:19669"/>
        <dbReference type="ChEBI" id="CHEBI:15377"/>
        <dbReference type="ChEBI" id="CHEBI:15378"/>
        <dbReference type="ChEBI" id="CHEBI:37565"/>
        <dbReference type="ChEBI" id="CHEBI:43474"/>
        <dbReference type="ChEBI" id="CHEBI:58189"/>
        <dbReference type="EC" id="3.6.5.n1"/>
    </reaction>
</comment>
<dbReference type="InterPro" id="IPR027417">
    <property type="entry name" value="P-loop_NTPase"/>
</dbReference>
<dbReference type="InterPro" id="IPR006297">
    <property type="entry name" value="EF-4"/>
</dbReference>
<dbReference type="PANTHER" id="PTHR43512:SF4">
    <property type="entry name" value="TRANSLATION FACTOR GUF1 HOMOLOG, CHLOROPLASTIC"/>
    <property type="match status" value="1"/>
</dbReference>
<dbReference type="PRINTS" id="PR00315">
    <property type="entry name" value="ELONGATNFCT"/>
</dbReference>
<evidence type="ECO:0000256" key="6">
    <source>
        <dbReference type="ARBA" id="ARBA00023134"/>
    </source>
</evidence>
<proteinExistence type="inferred from homology"/>
<dbReference type="FunFam" id="2.40.30.10:FF:000015">
    <property type="entry name" value="Translation factor GUF1, mitochondrial"/>
    <property type="match status" value="1"/>
</dbReference>
<feature type="binding site" evidence="12">
    <location>
        <begin position="17"/>
        <end position="22"/>
    </location>
    <ligand>
        <name>GTP</name>
        <dbReference type="ChEBI" id="CHEBI:37565"/>
    </ligand>
</feature>
<dbReference type="SMART" id="SM00838">
    <property type="entry name" value="EFG_C"/>
    <property type="match status" value="1"/>
</dbReference>
<dbReference type="GO" id="GO:0097216">
    <property type="term" value="F:guanosine tetraphosphate binding"/>
    <property type="evidence" value="ECO:0007669"/>
    <property type="project" value="UniProtKB-ARBA"/>
</dbReference>
<keyword evidence="6 12" id="KW-0342">GTP-binding</keyword>
<evidence type="ECO:0000256" key="5">
    <source>
        <dbReference type="ARBA" id="ARBA00022917"/>
    </source>
</evidence>
<evidence type="ECO:0000256" key="4">
    <source>
        <dbReference type="ARBA" id="ARBA00022801"/>
    </source>
</evidence>
<dbReference type="Gene3D" id="3.30.70.2570">
    <property type="entry name" value="Elongation factor 4, C-terminal domain"/>
    <property type="match status" value="1"/>
</dbReference>
<dbReference type="HAMAP" id="MF_00071">
    <property type="entry name" value="LepA"/>
    <property type="match status" value="1"/>
</dbReference>
<evidence type="ECO:0000256" key="10">
    <source>
        <dbReference type="ARBA" id="ARBA00061052"/>
    </source>
</evidence>
<dbReference type="AlphaFoldDB" id="A0A562NWG7"/>
<feature type="binding site" evidence="12">
    <location>
        <begin position="134"/>
        <end position="137"/>
    </location>
    <ligand>
        <name>GTP</name>
        <dbReference type="ChEBI" id="CHEBI:37565"/>
    </ligand>
</feature>
<gene>
    <name evidence="12" type="primary">lepA</name>
    <name evidence="14" type="ORF">IQ24_01409</name>
</gene>
<dbReference type="GO" id="GO:0005886">
    <property type="term" value="C:plasma membrane"/>
    <property type="evidence" value="ECO:0007669"/>
    <property type="project" value="UniProtKB-SubCell"/>
</dbReference>
<dbReference type="InterPro" id="IPR000795">
    <property type="entry name" value="T_Tr_GTP-bd_dom"/>
</dbReference>
<dbReference type="GO" id="GO:0003924">
    <property type="term" value="F:GTPase activity"/>
    <property type="evidence" value="ECO:0007669"/>
    <property type="project" value="UniProtKB-UniRule"/>
</dbReference>
<dbReference type="EMBL" id="VLKU01000003">
    <property type="protein sequence ID" value="TWI36046.1"/>
    <property type="molecule type" value="Genomic_DNA"/>
</dbReference>
<dbReference type="EC" id="3.6.5.n1" evidence="11 12"/>
<dbReference type="InterPro" id="IPR041095">
    <property type="entry name" value="EFG_II"/>
</dbReference>
<dbReference type="OrthoDB" id="9802948at2"/>
<evidence type="ECO:0000256" key="8">
    <source>
        <dbReference type="ARBA" id="ARBA00050293"/>
    </source>
</evidence>
<keyword evidence="15" id="KW-1185">Reference proteome</keyword>
<evidence type="ECO:0000256" key="11">
    <source>
        <dbReference type="ARBA" id="ARBA00066744"/>
    </source>
</evidence>
<evidence type="ECO:0000256" key="12">
    <source>
        <dbReference type="HAMAP-Rule" id="MF_00071"/>
    </source>
</evidence>
<dbReference type="InterPro" id="IPR005225">
    <property type="entry name" value="Small_GTP-bd"/>
</dbReference>
<reference evidence="14 15" key="1">
    <citation type="journal article" date="2015" name="Stand. Genomic Sci.">
        <title>Genomic Encyclopedia of Bacterial and Archaeal Type Strains, Phase III: the genomes of soil and plant-associated and newly described type strains.</title>
        <authorList>
            <person name="Whitman W.B."/>
            <person name="Woyke T."/>
            <person name="Klenk H.P."/>
            <person name="Zhou Y."/>
            <person name="Lilburn T.G."/>
            <person name="Beck B.J."/>
            <person name="De Vos P."/>
            <person name="Vandamme P."/>
            <person name="Eisen J.A."/>
            <person name="Garrity G."/>
            <person name="Hugenholtz P."/>
            <person name="Kyrpides N.C."/>
        </authorList>
    </citation>
    <scope>NUCLEOTIDE SEQUENCE [LARGE SCALE GENOMIC DNA]</scope>
    <source>
        <strain evidence="14 15">CGMCC 1.5364</strain>
    </source>
</reference>
<dbReference type="Gene3D" id="3.30.70.240">
    <property type="match status" value="1"/>
</dbReference>
<evidence type="ECO:0000256" key="3">
    <source>
        <dbReference type="ARBA" id="ARBA00022741"/>
    </source>
</evidence>
<dbReference type="InterPro" id="IPR013842">
    <property type="entry name" value="LepA_CTD"/>
</dbReference>
<keyword evidence="2 12" id="KW-1003">Cell membrane</keyword>
<dbReference type="NCBIfam" id="TIGR00231">
    <property type="entry name" value="small_GTP"/>
    <property type="match status" value="1"/>
</dbReference>
<keyword evidence="4 12" id="KW-0378">Hydrolase</keyword>
<dbReference type="PROSITE" id="PS51722">
    <property type="entry name" value="G_TR_2"/>
    <property type="match status" value="1"/>
</dbReference>
<comment type="function">
    <text evidence="9 12">Required for accurate and efficient protein synthesis under certain stress conditions. May act as a fidelity factor of the translation reaction, by catalyzing a one-codon backward translocation of tRNAs on improperly translocated ribosomes. Back-translocation proceeds from a post-translocation (POST) complex to a pre-translocation (PRE) complex, thus giving elongation factor G a second chance to translocate the tRNAs correctly. Binds to ribosomes in a GTP-dependent manner.</text>
</comment>
<dbReference type="Pfam" id="PF00679">
    <property type="entry name" value="EFG_C"/>
    <property type="match status" value="1"/>
</dbReference>
<comment type="similarity">
    <text evidence="1 12">Belongs to the TRAFAC class translation factor GTPase superfamily. Classic translation factor GTPase family. LepA subfamily.</text>
</comment>
<evidence type="ECO:0000313" key="15">
    <source>
        <dbReference type="Proteomes" id="UP000316225"/>
    </source>
</evidence>
<dbReference type="FunFam" id="3.30.70.240:FF:000007">
    <property type="entry name" value="Translation factor GUF1, mitochondrial"/>
    <property type="match status" value="1"/>
</dbReference>
<evidence type="ECO:0000256" key="1">
    <source>
        <dbReference type="ARBA" id="ARBA00005454"/>
    </source>
</evidence>
<protein>
    <recommendedName>
        <fullName evidence="11 12">Elongation factor 4</fullName>
        <shortName evidence="12">EF-4</shortName>
        <ecNumber evidence="11 12">3.6.5.n1</ecNumber>
    </recommendedName>
    <alternativeName>
        <fullName evidence="12">Ribosomal back-translocase LepA</fullName>
    </alternativeName>
</protein>
<dbReference type="GO" id="GO:0005525">
    <property type="term" value="F:GTP binding"/>
    <property type="evidence" value="ECO:0007669"/>
    <property type="project" value="UniProtKB-UniRule"/>
</dbReference>
<dbReference type="CDD" id="cd03699">
    <property type="entry name" value="EF4_II"/>
    <property type="match status" value="1"/>
</dbReference>
<dbReference type="SUPFAM" id="SSF54980">
    <property type="entry name" value="EF-G C-terminal domain-like"/>
    <property type="match status" value="2"/>
</dbReference>
<dbReference type="FunFam" id="3.30.70.2570:FF:000001">
    <property type="entry name" value="Translation factor GUF1, mitochondrial"/>
    <property type="match status" value="1"/>
</dbReference>
<evidence type="ECO:0000256" key="2">
    <source>
        <dbReference type="ARBA" id="ARBA00022475"/>
    </source>
</evidence>
<dbReference type="InterPro" id="IPR038363">
    <property type="entry name" value="LepA_C_sf"/>
</dbReference>
<dbReference type="GO" id="GO:0043022">
    <property type="term" value="F:ribosome binding"/>
    <property type="evidence" value="ECO:0007669"/>
    <property type="project" value="UniProtKB-UniRule"/>
</dbReference>
<keyword evidence="5 12" id="KW-0648">Protein biosynthesis</keyword>
<dbReference type="GO" id="GO:0003746">
    <property type="term" value="F:translation elongation factor activity"/>
    <property type="evidence" value="ECO:0007669"/>
    <property type="project" value="UniProtKB-UniRule"/>
</dbReference>
<dbReference type="PROSITE" id="PS00301">
    <property type="entry name" value="G_TR_1"/>
    <property type="match status" value="1"/>
</dbReference>
<accession>A0A562NWG7</accession>
<dbReference type="CDD" id="cd03709">
    <property type="entry name" value="lepA_C"/>
    <property type="match status" value="1"/>
</dbReference>
<comment type="caution">
    <text evidence="14">The sequence shown here is derived from an EMBL/GenBank/DDBJ whole genome shotgun (WGS) entry which is preliminary data.</text>
</comment>